<comment type="caution">
    <text evidence="13">The sequence shown here is derived from an EMBL/GenBank/DDBJ whole genome shotgun (WGS) entry which is preliminary data.</text>
</comment>
<evidence type="ECO:0000256" key="6">
    <source>
        <dbReference type="ARBA" id="ARBA00023136"/>
    </source>
</evidence>
<feature type="domain" description="HAMP" evidence="12">
    <location>
        <begin position="321"/>
        <end position="373"/>
    </location>
</feature>
<dbReference type="PANTHER" id="PTHR32089">
    <property type="entry name" value="METHYL-ACCEPTING CHEMOTAXIS PROTEIN MCPB"/>
    <property type="match status" value="1"/>
</dbReference>
<dbReference type="SUPFAM" id="SSF103190">
    <property type="entry name" value="Sensory domain-like"/>
    <property type="match status" value="1"/>
</dbReference>
<keyword evidence="2" id="KW-1003">Cell membrane</keyword>
<evidence type="ECO:0000256" key="2">
    <source>
        <dbReference type="ARBA" id="ARBA00022475"/>
    </source>
</evidence>
<feature type="transmembrane region" description="Helical" evidence="10">
    <location>
        <begin position="24"/>
        <end position="45"/>
    </location>
</feature>
<dbReference type="RefSeq" id="WP_071064210.1">
    <property type="nucleotide sequence ID" value="NZ_MKIE01000010.1"/>
</dbReference>
<dbReference type="Gene3D" id="1.10.287.950">
    <property type="entry name" value="Methyl-accepting chemotaxis protein"/>
    <property type="match status" value="1"/>
</dbReference>
<evidence type="ECO:0000256" key="8">
    <source>
        <dbReference type="ARBA" id="ARBA00029447"/>
    </source>
</evidence>
<keyword evidence="4 10" id="KW-0812">Transmembrane</keyword>
<keyword evidence="14" id="KW-1185">Reference proteome</keyword>
<gene>
    <name evidence="13" type="primary">mcpC_3</name>
    <name evidence="13" type="ORF">EUAN_20360</name>
</gene>
<dbReference type="PANTHER" id="PTHR32089:SF112">
    <property type="entry name" value="LYSOZYME-LIKE PROTEIN-RELATED"/>
    <property type="match status" value="1"/>
</dbReference>
<dbReference type="SMART" id="SM00304">
    <property type="entry name" value="HAMP"/>
    <property type="match status" value="1"/>
</dbReference>
<dbReference type="Pfam" id="PF00015">
    <property type="entry name" value="MCPsignal"/>
    <property type="match status" value="1"/>
</dbReference>
<dbReference type="InterPro" id="IPR004089">
    <property type="entry name" value="MCPsignal_dom"/>
</dbReference>
<dbReference type="InterPro" id="IPR033479">
    <property type="entry name" value="dCache_1"/>
</dbReference>
<dbReference type="GO" id="GO:0006935">
    <property type="term" value="P:chemotaxis"/>
    <property type="evidence" value="ECO:0007669"/>
    <property type="project" value="UniProtKB-KW"/>
</dbReference>
<dbReference type="CDD" id="cd11386">
    <property type="entry name" value="MCP_signal"/>
    <property type="match status" value="1"/>
</dbReference>
<evidence type="ECO:0000256" key="1">
    <source>
        <dbReference type="ARBA" id="ARBA00004651"/>
    </source>
</evidence>
<dbReference type="Proteomes" id="UP000180254">
    <property type="component" value="Unassembled WGS sequence"/>
</dbReference>
<keyword evidence="5 10" id="KW-1133">Transmembrane helix</keyword>
<protein>
    <submittedName>
        <fullName evidence="13">Methyl-accepting chemotaxis protein McpC</fullName>
    </submittedName>
</protein>
<dbReference type="PROSITE" id="PS50885">
    <property type="entry name" value="HAMP"/>
    <property type="match status" value="1"/>
</dbReference>
<dbReference type="OrthoDB" id="1705620at2"/>
<evidence type="ECO:0000313" key="13">
    <source>
        <dbReference type="EMBL" id="OHW61598.1"/>
    </source>
</evidence>
<evidence type="ECO:0000256" key="3">
    <source>
        <dbReference type="ARBA" id="ARBA00022500"/>
    </source>
</evidence>
<evidence type="ECO:0000259" key="12">
    <source>
        <dbReference type="PROSITE" id="PS50885"/>
    </source>
</evidence>
<evidence type="ECO:0000256" key="10">
    <source>
        <dbReference type="SAM" id="Phobius"/>
    </source>
</evidence>
<organism evidence="13 14">
    <name type="scientific">Andreesenia angusta</name>
    <dbReference type="NCBI Taxonomy" id="39480"/>
    <lineage>
        <taxon>Bacteria</taxon>
        <taxon>Bacillati</taxon>
        <taxon>Bacillota</taxon>
        <taxon>Tissierellia</taxon>
        <taxon>Tissierellales</taxon>
        <taxon>Gottschalkiaceae</taxon>
        <taxon>Andreesenia</taxon>
    </lineage>
</organism>
<feature type="domain" description="Methyl-accepting transducer" evidence="11">
    <location>
        <begin position="392"/>
        <end position="642"/>
    </location>
</feature>
<dbReference type="PROSITE" id="PS50111">
    <property type="entry name" value="CHEMOTAXIS_TRANSDUC_2"/>
    <property type="match status" value="1"/>
</dbReference>
<sequence length="678" mass="74249">MREKTKSNKRLGGRLGGMGLKNKIISMLIVFIVIPVLLVGGSAYLKSKDIIRAQQTNTGVIVRSQAENYMKMYFEGVEKELNLIGSMSNVGNVMEDPEVMKNLEKAFKNLNENNEHLLSLFVGTTDNKMTFIPYAEVSADFKVAERPWYKQIENQKEIKWSEPYVDESTGEMVITAAYPIYKEGVFIGGLGADISLMGLSEDLAAIDLGEGGGISLMSEDGTIFAHPVKELIGKKSSSQKLIEGLQNGESALEDSFVGKDTGELIRKDYMISAEQFGGARLVTEMSKGNVEAEAKKILLYAGFVGLLTVAFGILIAYLFGRRITKNIYKLMDQVAEIESGNLKRLESIVSGDEIGKLGSGFEAMVEKLRNLVEHIKSVSSEVTESSGKLAYTANETRVSSEDVTRTVEEIANGASDQAGDAEKAVGEVSMLSEKLQYLSKESEEVLDFTRNIVKTSAESKNVVEELKHKAEENKESTENIEEIIIGLDEKVNSVGEILETIDSITEQTNLLALNASIEAARAGEHGKGFAVVAEEIRKLAQSSRDSSDEIKGIIQGVQSESKRTVDTMESVKAINDSQNESVIMVDKSFETINSLIAEVNEKISNMAEYFEEMDQLRESVVSSMENISAVSEETAAAAEEVTASMVQQNELVEEVSKASSDLSSLAERLNQEINTFTV</sequence>
<dbReference type="EMBL" id="MKIE01000010">
    <property type="protein sequence ID" value="OHW61598.1"/>
    <property type="molecule type" value="Genomic_DNA"/>
</dbReference>
<evidence type="ECO:0000256" key="4">
    <source>
        <dbReference type="ARBA" id="ARBA00022692"/>
    </source>
</evidence>
<evidence type="ECO:0000259" key="11">
    <source>
        <dbReference type="PROSITE" id="PS50111"/>
    </source>
</evidence>
<evidence type="ECO:0000256" key="9">
    <source>
        <dbReference type="PROSITE-ProRule" id="PRU00284"/>
    </source>
</evidence>
<dbReference type="Pfam" id="PF02743">
    <property type="entry name" value="dCache_1"/>
    <property type="match status" value="1"/>
</dbReference>
<feature type="transmembrane region" description="Helical" evidence="10">
    <location>
        <begin position="297"/>
        <end position="319"/>
    </location>
</feature>
<evidence type="ECO:0000256" key="5">
    <source>
        <dbReference type="ARBA" id="ARBA00022989"/>
    </source>
</evidence>
<reference evidence="13 14" key="1">
    <citation type="submission" date="2016-09" db="EMBL/GenBank/DDBJ databases">
        <title>Genome sequence of Eubacterium angustum.</title>
        <authorList>
            <person name="Poehlein A."/>
            <person name="Daniel R."/>
        </authorList>
    </citation>
    <scope>NUCLEOTIDE SEQUENCE [LARGE SCALE GENOMIC DNA]</scope>
    <source>
        <strain evidence="13 14">DSM 1989</strain>
    </source>
</reference>
<dbReference type="AlphaFoldDB" id="A0A1S1V4Y3"/>
<dbReference type="CDD" id="cd06225">
    <property type="entry name" value="HAMP"/>
    <property type="match status" value="1"/>
</dbReference>
<accession>A0A1S1V4Y3</accession>
<dbReference type="InterPro" id="IPR003660">
    <property type="entry name" value="HAMP_dom"/>
</dbReference>
<keyword evidence="6 10" id="KW-0472">Membrane</keyword>
<comment type="subcellular location">
    <subcellularLocation>
        <location evidence="1">Cell membrane</location>
        <topology evidence="1">Multi-pass membrane protein</topology>
    </subcellularLocation>
</comment>
<dbReference type="CDD" id="cd12913">
    <property type="entry name" value="PDC1_MCP_like"/>
    <property type="match status" value="1"/>
</dbReference>
<dbReference type="SMART" id="SM00283">
    <property type="entry name" value="MA"/>
    <property type="match status" value="1"/>
</dbReference>
<comment type="similarity">
    <text evidence="8">Belongs to the methyl-accepting chemotaxis (MCP) protein family.</text>
</comment>
<keyword evidence="7 9" id="KW-0807">Transducer</keyword>
<proteinExistence type="inferred from homology"/>
<keyword evidence="3" id="KW-0145">Chemotaxis</keyword>
<dbReference type="SUPFAM" id="SSF58104">
    <property type="entry name" value="Methyl-accepting chemotaxis protein (MCP) signaling domain"/>
    <property type="match status" value="1"/>
</dbReference>
<dbReference type="Pfam" id="PF00672">
    <property type="entry name" value="HAMP"/>
    <property type="match status" value="1"/>
</dbReference>
<dbReference type="CDD" id="cd18774">
    <property type="entry name" value="PDC2_HK_sensor"/>
    <property type="match status" value="1"/>
</dbReference>
<evidence type="ECO:0000256" key="7">
    <source>
        <dbReference type="ARBA" id="ARBA00023224"/>
    </source>
</evidence>
<dbReference type="Gene3D" id="3.30.450.20">
    <property type="entry name" value="PAS domain"/>
    <property type="match status" value="1"/>
</dbReference>
<dbReference type="GO" id="GO:0005886">
    <property type="term" value="C:plasma membrane"/>
    <property type="evidence" value="ECO:0007669"/>
    <property type="project" value="UniProtKB-SubCell"/>
</dbReference>
<dbReference type="GO" id="GO:0007165">
    <property type="term" value="P:signal transduction"/>
    <property type="evidence" value="ECO:0007669"/>
    <property type="project" value="UniProtKB-KW"/>
</dbReference>
<name>A0A1S1V4Y3_9FIRM</name>
<evidence type="ECO:0000313" key="14">
    <source>
        <dbReference type="Proteomes" id="UP000180254"/>
    </source>
</evidence>
<dbReference type="InterPro" id="IPR029151">
    <property type="entry name" value="Sensor-like_sf"/>
</dbReference>
<dbReference type="STRING" id="39480.EUAN_20360"/>